<evidence type="ECO:0000259" key="3">
    <source>
        <dbReference type="PROSITE" id="PS50952"/>
    </source>
</evidence>
<proteinExistence type="predicted"/>
<dbReference type="InterPro" id="IPR036529">
    <property type="entry name" value="KIX_dom_sf"/>
</dbReference>
<evidence type="ECO:0000313" key="5">
    <source>
        <dbReference type="WBParaSite" id="MBELARI_LOCUS10769"/>
    </source>
</evidence>
<reference evidence="5" key="1">
    <citation type="submission" date="2024-02" db="UniProtKB">
        <authorList>
            <consortium name="WormBaseParasite"/>
        </authorList>
    </citation>
    <scope>IDENTIFICATION</scope>
</reference>
<dbReference type="AlphaFoldDB" id="A0AAF3EA29"/>
<dbReference type="WBParaSite" id="MBELARI_LOCUS10769">
    <property type="protein sequence ID" value="MBELARI_LOCUS10769"/>
    <property type="gene ID" value="MBELARI_LOCUS10769"/>
</dbReference>
<dbReference type="InterPro" id="IPR003101">
    <property type="entry name" value="KIX_dom"/>
</dbReference>
<organism evidence="4 5">
    <name type="scientific">Mesorhabditis belari</name>
    <dbReference type="NCBI Taxonomy" id="2138241"/>
    <lineage>
        <taxon>Eukaryota</taxon>
        <taxon>Metazoa</taxon>
        <taxon>Ecdysozoa</taxon>
        <taxon>Nematoda</taxon>
        <taxon>Chromadorea</taxon>
        <taxon>Rhabditida</taxon>
        <taxon>Rhabditina</taxon>
        <taxon>Rhabditomorpha</taxon>
        <taxon>Rhabditoidea</taxon>
        <taxon>Rhabditidae</taxon>
        <taxon>Mesorhabditinae</taxon>
        <taxon>Mesorhabditis</taxon>
    </lineage>
</organism>
<accession>A0AAF3EA29</accession>
<sequence>MPFLKMSRFPLPFPSFPWDWGLRNTDPFRSPNPPPNKPIGGQATHQLIANKGMPGTRGEIDYPPPESPDPAVMQDQRIRDLISYVRKVEKEMFEIADDREEYYHLLAEKIYKIQKEFRDQFFNANIYYSYKVPPLE</sequence>
<evidence type="ECO:0000256" key="2">
    <source>
        <dbReference type="SAM" id="MobiDB-lite"/>
    </source>
</evidence>
<evidence type="ECO:0000313" key="4">
    <source>
        <dbReference type="Proteomes" id="UP000887575"/>
    </source>
</evidence>
<keyword evidence="1" id="KW-0539">Nucleus</keyword>
<protein>
    <recommendedName>
        <fullName evidence="3">KIX domain-containing protein</fullName>
    </recommendedName>
</protein>
<keyword evidence="4" id="KW-1185">Reference proteome</keyword>
<feature type="region of interest" description="Disordered" evidence="2">
    <location>
        <begin position="51"/>
        <end position="73"/>
    </location>
</feature>
<dbReference type="GO" id="GO:0003712">
    <property type="term" value="F:transcription coregulator activity"/>
    <property type="evidence" value="ECO:0007669"/>
    <property type="project" value="InterPro"/>
</dbReference>
<dbReference type="SUPFAM" id="SSF47040">
    <property type="entry name" value="Kix domain of CBP (creb binding protein)"/>
    <property type="match status" value="1"/>
</dbReference>
<dbReference type="Pfam" id="PF02172">
    <property type="entry name" value="KIX"/>
    <property type="match status" value="1"/>
</dbReference>
<name>A0AAF3EA29_9BILA</name>
<dbReference type="PROSITE" id="PS50952">
    <property type="entry name" value="KIX"/>
    <property type="match status" value="1"/>
</dbReference>
<evidence type="ECO:0000256" key="1">
    <source>
        <dbReference type="ARBA" id="ARBA00023242"/>
    </source>
</evidence>
<feature type="domain" description="KIX" evidence="3">
    <location>
        <begin position="39"/>
        <end position="118"/>
    </location>
</feature>
<dbReference type="Gene3D" id="1.10.246.20">
    <property type="entry name" value="Coactivator CBP, KIX domain"/>
    <property type="match status" value="1"/>
</dbReference>
<dbReference type="Proteomes" id="UP000887575">
    <property type="component" value="Unassembled WGS sequence"/>
</dbReference>
<dbReference type="GO" id="GO:0006355">
    <property type="term" value="P:regulation of DNA-templated transcription"/>
    <property type="evidence" value="ECO:0007669"/>
    <property type="project" value="InterPro"/>
</dbReference>